<name>A0ABN2X3Q7_9ACTN</name>
<sequence length="213" mass="22467">MTEPLDSALREKGLAPDAVVLAPPPAPGAPAPPADTWSIVPFGEQFVVGATGRGAFRAYEALWTLEDAVALAVRLASSPLPPLGRRLEASEIEAGARTAAGVVARTEERGRAAGPTGLLPGDLLDAYGAETEHHLFALGTPFDQRSEPPSRVGSPYFAFVVAQELPDAVMEGRAAPWFEQPGGGAMVVLDRPIRWYVDQAVLVPLDLGRDVRA</sequence>
<protein>
    <recommendedName>
        <fullName evidence="1">TNT domain-containing protein</fullName>
    </recommendedName>
</protein>
<organism evidence="2 3">
    <name type="scientific">Nocardioides furvisabuli</name>
    <dbReference type="NCBI Taxonomy" id="375542"/>
    <lineage>
        <taxon>Bacteria</taxon>
        <taxon>Bacillati</taxon>
        <taxon>Actinomycetota</taxon>
        <taxon>Actinomycetes</taxon>
        <taxon>Propionibacteriales</taxon>
        <taxon>Nocardioidaceae</taxon>
        <taxon>Nocardioides</taxon>
    </lineage>
</organism>
<comment type="caution">
    <text evidence="2">The sequence shown here is derived from an EMBL/GenBank/DDBJ whole genome shotgun (WGS) entry which is preliminary data.</text>
</comment>
<dbReference type="Pfam" id="PF14021">
    <property type="entry name" value="TNT"/>
    <property type="match status" value="1"/>
</dbReference>
<dbReference type="InterPro" id="IPR025331">
    <property type="entry name" value="TNT"/>
</dbReference>
<evidence type="ECO:0000313" key="2">
    <source>
        <dbReference type="EMBL" id="GAA2103616.1"/>
    </source>
</evidence>
<proteinExistence type="predicted"/>
<evidence type="ECO:0000313" key="3">
    <source>
        <dbReference type="Proteomes" id="UP001501161"/>
    </source>
</evidence>
<dbReference type="Proteomes" id="UP001501161">
    <property type="component" value="Unassembled WGS sequence"/>
</dbReference>
<keyword evidence="3" id="KW-1185">Reference proteome</keyword>
<gene>
    <name evidence="2" type="ORF">GCM10009726_15310</name>
</gene>
<accession>A0ABN2X3Q7</accession>
<evidence type="ECO:0000259" key="1">
    <source>
        <dbReference type="Pfam" id="PF14021"/>
    </source>
</evidence>
<dbReference type="RefSeq" id="WP_231250606.1">
    <property type="nucleotide sequence ID" value="NZ_BAAAMQ010000009.1"/>
</dbReference>
<feature type="domain" description="TNT" evidence="1">
    <location>
        <begin position="118"/>
        <end position="203"/>
    </location>
</feature>
<reference evidence="2 3" key="1">
    <citation type="journal article" date="2019" name="Int. J. Syst. Evol. Microbiol.">
        <title>The Global Catalogue of Microorganisms (GCM) 10K type strain sequencing project: providing services to taxonomists for standard genome sequencing and annotation.</title>
        <authorList>
            <consortium name="The Broad Institute Genomics Platform"/>
            <consortium name="The Broad Institute Genome Sequencing Center for Infectious Disease"/>
            <person name="Wu L."/>
            <person name="Ma J."/>
        </authorList>
    </citation>
    <scope>NUCLEOTIDE SEQUENCE [LARGE SCALE GENOMIC DNA]</scope>
    <source>
        <strain evidence="2 3">JCM 13813</strain>
    </source>
</reference>
<dbReference type="EMBL" id="BAAAMQ010000009">
    <property type="protein sequence ID" value="GAA2103616.1"/>
    <property type="molecule type" value="Genomic_DNA"/>
</dbReference>